<proteinExistence type="predicted"/>
<dbReference type="AlphaFoldDB" id="A0A520XGA9"/>
<gene>
    <name evidence="1" type="ORF">EVJ48_01640</name>
</gene>
<evidence type="ECO:0000313" key="2">
    <source>
        <dbReference type="Proteomes" id="UP000322454"/>
    </source>
</evidence>
<evidence type="ECO:0000313" key="1">
    <source>
        <dbReference type="EMBL" id="RZV40220.1"/>
    </source>
</evidence>
<dbReference type="Proteomes" id="UP000322454">
    <property type="component" value="Unassembled WGS sequence"/>
</dbReference>
<name>A0A520XGA9_9DELT</name>
<protein>
    <submittedName>
        <fullName evidence="1">Uncharacterized protein</fullName>
    </submittedName>
</protein>
<sequence length="79" mass="9576">MPVSNKTKNKRYYLAHRAELLEKSRKKIDASRKLPYKERWTTHRANDNFGDAEKPAPREKMFTWIEEINRKEENVNRTN</sequence>
<organism evidence="1 2">
    <name type="scientific">Candidatus Acidulodesulfobacterium acidiphilum</name>
    <dbReference type="NCBI Taxonomy" id="2597224"/>
    <lineage>
        <taxon>Bacteria</taxon>
        <taxon>Deltaproteobacteria</taxon>
        <taxon>Candidatus Acidulodesulfobacterales</taxon>
        <taxon>Candidatus Acidulodesulfobacterium</taxon>
    </lineage>
</organism>
<reference evidence="1 2" key="1">
    <citation type="submission" date="2019-01" db="EMBL/GenBank/DDBJ databases">
        <title>Insights into ecological role of a new deltaproteobacterial order Candidatus Sinidesulfobacterales (Sva0485) by metagenomics and metatranscriptomics.</title>
        <authorList>
            <person name="Tan S."/>
            <person name="Liu J."/>
            <person name="Fang Y."/>
            <person name="Hedlund B."/>
            <person name="Lian Z.-H."/>
            <person name="Huang L.-Y."/>
            <person name="Li J.-T."/>
            <person name="Huang L.-N."/>
            <person name="Li W.-J."/>
            <person name="Jiang H.-C."/>
            <person name="Dong H.-L."/>
            <person name="Shu W.-S."/>
        </authorList>
    </citation>
    <scope>NUCLEOTIDE SEQUENCE [LARGE SCALE GENOMIC DNA]</scope>
    <source>
        <strain evidence="1">AP4</strain>
    </source>
</reference>
<accession>A0A520XGA9</accession>
<dbReference type="EMBL" id="SHMQ01000002">
    <property type="protein sequence ID" value="RZV40220.1"/>
    <property type="molecule type" value="Genomic_DNA"/>
</dbReference>
<comment type="caution">
    <text evidence="1">The sequence shown here is derived from an EMBL/GenBank/DDBJ whole genome shotgun (WGS) entry which is preliminary data.</text>
</comment>